<evidence type="ECO:0000313" key="1">
    <source>
        <dbReference type="EMBL" id="QPJ84508.1"/>
    </source>
</evidence>
<proteinExistence type="predicted"/>
<name>A0ACD1BAT5_9CLOT</name>
<keyword evidence="2" id="KW-1185">Reference proteome</keyword>
<evidence type="ECO:0000313" key="2">
    <source>
        <dbReference type="Proteomes" id="UP000594603"/>
    </source>
</evidence>
<accession>A0ACD1BAT5</accession>
<dbReference type="Proteomes" id="UP000594603">
    <property type="component" value="Chromosome"/>
</dbReference>
<gene>
    <name evidence="1" type="ORF">HH195_00670</name>
</gene>
<organism evidence="1 2">
    <name type="scientific">Candidatus Sarcina troglodytae</name>
    <dbReference type="NCBI Taxonomy" id="2726954"/>
    <lineage>
        <taxon>Bacteria</taxon>
        <taxon>Bacillati</taxon>
        <taxon>Bacillota</taxon>
        <taxon>Clostridia</taxon>
        <taxon>Eubacteriales</taxon>
        <taxon>Clostridiaceae</taxon>
        <taxon>Sarcina</taxon>
    </lineage>
</organism>
<keyword evidence="1" id="KW-0547">Nucleotide-binding</keyword>
<keyword evidence="1" id="KW-0067">ATP-binding</keyword>
<protein>
    <submittedName>
        <fullName evidence="1">ATP-binding cassette domain-containing protein</fullName>
    </submittedName>
</protein>
<dbReference type="EMBL" id="CP051754">
    <property type="protein sequence ID" value="QPJ84508.1"/>
    <property type="molecule type" value="Genomic_DNA"/>
</dbReference>
<reference evidence="1" key="1">
    <citation type="submission" date="2020-04" db="EMBL/GenBank/DDBJ databases">
        <title>A novel bacterium ('Candidatus Sarcina troglodytae' sp. nov.) linked to a protracted, uniformly lethal epizootic among sanctuary western chimpanzees (Pan troglodytes verus) in Sierra Leone.</title>
        <authorList>
            <person name="Owens L.A."/>
            <person name="Colitti B."/>
            <person name="Hirji I."/>
            <person name="Pizaro A."/>
            <person name="Jaffe J.E."/>
            <person name="Moittie S."/>
            <person name="Bishop-Lilly K.A."/>
            <person name="Estrella L.A."/>
            <person name="Voegtly L.J."/>
            <person name="Kuhn J.H."/>
            <person name="Suen G."/>
            <person name="Deblois C.L."/>
            <person name="Dunn C."/>
            <person name="Juan-Salles C."/>
            <person name="Goldberg T.L."/>
        </authorList>
    </citation>
    <scope>NUCLEOTIDE SEQUENCE</scope>
    <source>
        <strain evidence="1">JB2</strain>
    </source>
</reference>
<sequence>MEVINALNITKEYKIYNTNKEKLKLLVNKRYKIKKFHALSNVSFNINKGEIIGIIGKNGTGKSTLLKIINPDILIVDEILSVGDIKFQVKCMEKFEKFKKQGKTILYVSHSLATVKKFCNRVIWIDEGKVVEEGNPVMVVEKYFNMNFGNKNHLSYKEFRNDIIEDFKMNKISNEIDYLKNLEFKITYLVKNSIYQNVYMVIEIRKIEINAGKEYSQFVCDFNSIDSHKNIPFSSGKNTIYFNLKNLNLVSGIYYIDVVFLCNNEEIYKKIKAYNFTINDKYRGEGFIVLEHEWEQ</sequence>